<keyword evidence="6 7" id="KW-0472">Membrane</keyword>
<dbReference type="PANTHER" id="PTHR30329">
    <property type="entry name" value="STATOR ELEMENT OF FLAGELLAR MOTOR COMPLEX"/>
    <property type="match status" value="1"/>
</dbReference>
<comment type="caution">
    <text evidence="11">The sequence shown here is derived from an EMBL/GenBank/DDBJ whole genome shotgun (WGS) entry which is preliminary data.</text>
</comment>
<organism evidence="11 12">
    <name type="scientific">Bacteriovorax antarcticus</name>
    <dbReference type="NCBI Taxonomy" id="3088717"/>
    <lineage>
        <taxon>Bacteria</taxon>
        <taxon>Pseudomonadati</taxon>
        <taxon>Bdellovibrionota</taxon>
        <taxon>Bacteriovoracia</taxon>
        <taxon>Bacteriovoracales</taxon>
        <taxon>Bacteriovoracaceae</taxon>
        <taxon>Bacteriovorax</taxon>
    </lineage>
</organism>
<dbReference type="Proteomes" id="UP001302274">
    <property type="component" value="Unassembled WGS sequence"/>
</dbReference>
<comment type="subcellular location">
    <subcellularLocation>
        <location evidence="1">Cell membrane</location>
        <topology evidence="1">Single-pass membrane protein</topology>
    </subcellularLocation>
</comment>
<feature type="compositionally biased region" description="Basic residues" evidence="8">
    <location>
        <begin position="14"/>
        <end position="23"/>
    </location>
</feature>
<reference evidence="11 12" key="1">
    <citation type="submission" date="2023-11" db="EMBL/GenBank/DDBJ databases">
        <title>A Novel Polar Bacteriovorax (B. antarcticus) Isolated from the Biocrust in Antarctica.</title>
        <authorList>
            <person name="Mun W."/>
            <person name="Choi S.Y."/>
            <person name="Mitchell R.J."/>
        </authorList>
    </citation>
    <scope>NUCLEOTIDE SEQUENCE [LARGE SCALE GENOMIC DNA]</scope>
    <source>
        <strain evidence="11 12">PP10</strain>
    </source>
</reference>
<keyword evidence="11" id="KW-0966">Cell projection</keyword>
<dbReference type="RefSeq" id="WP_323577816.1">
    <property type="nucleotide sequence ID" value="NZ_JAYGJQ010000002.1"/>
</dbReference>
<dbReference type="CDD" id="cd07185">
    <property type="entry name" value="OmpA_C-like"/>
    <property type="match status" value="1"/>
</dbReference>
<keyword evidence="3" id="KW-1003">Cell membrane</keyword>
<dbReference type="Pfam" id="PF13677">
    <property type="entry name" value="MotB_plug"/>
    <property type="match status" value="1"/>
</dbReference>
<evidence type="ECO:0000256" key="6">
    <source>
        <dbReference type="ARBA" id="ARBA00023136"/>
    </source>
</evidence>
<dbReference type="InterPro" id="IPR050330">
    <property type="entry name" value="Bact_OuterMem_StrucFunc"/>
</dbReference>
<gene>
    <name evidence="11" type="ORF">SHI21_15800</name>
</gene>
<keyword evidence="12" id="KW-1185">Reference proteome</keyword>
<name>A0ABU5VXA9_9BACT</name>
<comment type="similarity">
    <text evidence="2">Belongs to the MotB family.</text>
</comment>
<keyword evidence="4 9" id="KW-0812">Transmembrane</keyword>
<dbReference type="InterPro" id="IPR025713">
    <property type="entry name" value="MotB-like_N_dom"/>
</dbReference>
<dbReference type="InterPro" id="IPR006665">
    <property type="entry name" value="OmpA-like"/>
</dbReference>
<sequence length="260" mass="29006">MSDSHDTFPPMIPKRGRKKKHHAVHEEVHEGEGPWIVSYADMMTLLFCFFVIMTSFANFDPVVVAKKSAAIADHFAPDSVMDDLKAYQTLGLDIGGHPNLKGVARSQLKDGTLEIVFSSSLMFAMGEVDISPEFMKSLDVLVGLIKNKNPNYRIIVEGHTDNAPISPKHPYRSNWELSSARSASVVNRFLYYGFKPTQLVSVGFGDSRPIAVDHDKNGEALPENQALNRRVVIKVLKPLKSDKMKNLGIDTYFDDSELVK</sequence>
<dbReference type="Pfam" id="PF00691">
    <property type="entry name" value="OmpA"/>
    <property type="match status" value="1"/>
</dbReference>
<evidence type="ECO:0000256" key="5">
    <source>
        <dbReference type="ARBA" id="ARBA00022989"/>
    </source>
</evidence>
<proteinExistence type="inferred from homology"/>
<evidence type="ECO:0000256" key="8">
    <source>
        <dbReference type="SAM" id="MobiDB-lite"/>
    </source>
</evidence>
<evidence type="ECO:0000313" key="12">
    <source>
        <dbReference type="Proteomes" id="UP001302274"/>
    </source>
</evidence>
<keyword evidence="5 9" id="KW-1133">Transmembrane helix</keyword>
<dbReference type="SUPFAM" id="SSF103088">
    <property type="entry name" value="OmpA-like"/>
    <property type="match status" value="1"/>
</dbReference>
<feature type="region of interest" description="Disordered" evidence="8">
    <location>
        <begin position="1"/>
        <end position="25"/>
    </location>
</feature>
<evidence type="ECO:0000313" key="11">
    <source>
        <dbReference type="EMBL" id="MEA9357694.1"/>
    </source>
</evidence>
<dbReference type="InterPro" id="IPR036737">
    <property type="entry name" value="OmpA-like_sf"/>
</dbReference>
<dbReference type="PANTHER" id="PTHR30329:SF20">
    <property type="entry name" value="EXPORTED PROTEIN"/>
    <property type="match status" value="1"/>
</dbReference>
<dbReference type="Gene3D" id="3.30.1330.60">
    <property type="entry name" value="OmpA-like domain"/>
    <property type="match status" value="1"/>
</dbReference>
<evidence type="ECO:0000256" key="3">
    <source>
        <dbReference type="ARBA" id="ARBA00022475"/>
    </source>
</evidence>
<accession>A0ABU5VXA9</accession>
<keyword evidence="11" id="KW-0282">Flagellum</keyword>
<evidence type="ECO:0000259" key="10">
    <source>
        <dbReference type="PROSITE" id="PS51123"/>
    </source>
</evidence>
<feature type="domain" description="OmpA-like" evidence="10">
    <location>
        <begin position="110"/>
        <end position="239"/>
    </location>
</feature>
<dbReference type="EMBL" id="JAYGJQ010000002">
    <property type="protein sequence ID" value="MEA9357694.1"/>
    <property type="molecule type" value="Genomic_DNA"/>
</dbReference>
<feature type="transmembrane region" description="Helical" evidence="9">
    <location>
        <begin position="36"/>
        <end position="59"/>
    </location>
</feature>
<keyword evidence="11" id="KW-0969">Cilium</keyword>
<evidence type="ECO:0000256" key="9">
    <source>
        <dbReference type="SAM" id="Phobius"/>
    </source>
</evidence>
<evidence type="ECO:0000256" key="1">
    <source>
        <dbReference type="ARBA" id="ARBA00004162"/>
    </source>
</evidence>
<evidence type="ECO:0000256" key="2">
    <source>
        <dbReference type="ARBA" id="ARBA00008914"/>
    </source>
</evidence>
<evidence type="ECO:0000256" key="4">
    <source>
        <dbReference type="ARBA" id="ARBA00022692"/>
    </source>
</evidence>
<dbReference type="PROSITE" id="PS51123">
    <property type="entry name" value="OMPA_2"/>
    <property type="match status" value="1"/>
</dbReference>
<protein>
    <submittedName>
        <fullName evidence="11">Flagellar motor protein MotB</fullName>
    </submittedName>
</protein>
<evidence type="ECO:0000256" key="7">
    <source>
        <dbReference type="PROSITE-ProRule" id="PRU00473"/>
    </source>
</evidence>